<evidence type="ECO:0000313" key="2">
    <source>
        <dbReference type="EMBL" id="EFU66755.1"/>
    </source>
</evidence>
<reference evidence="2 3" key="1">
    <citation type="submission" date="2010-12" db="EMBL/GenBank/DDBJ databases">
        <authorList>
            <person name="Muzny D."/>
            <person name="Qin X."/>
            <person name="Deng J."/>
            <person name="Jiang H."/>
            <person name="Liu Y."/>
            <person name="Qu J."/>
            <person name="Song X.-Z."/>
            <person name="Zhang L."/>
            <person name="Thornton R."/>
            <person name="Coyle M."/>
            <person name="Francisco L."/>
            <person name="Jackson L."/>
            <person name="Javaid M."/>
            <person name="Korchina V."/>
            <person name="Kovar C."/>
            <person name="Mata R."/>
            <person name="Mathew T."/>
            <person name="Ngo R."/>
            <person name="Nguyen L."/>
            <person name="Nguyen N."/>
            <person name="Okwuonu G."/>
            <person name="Ongeri F."/>
            <person name="Pham C."/>
            <person name="Simmons D."/>
            <person name="Wilczek-Boney K."/>
            <person name="Hale W."/>
            <person name="Jakkamsetti A."/>
            <person name="Pham P."/>
            <person name="Ruth R."/>
            <person name="San Lucas F."/>
            <person name="Warren J."/>
            <person name="Zhang J."/>
            <person name="Zhao Z."/>
            <person name="Zhou C."/>
            <person name="Zhu D."/>
            <person name="Lee S."/>
            <person name="Bess C."/>
            <person name="Blankenburg K."/>
            <person name="Forbes L."/>
            <person name="Fu Q."/>
            <person name="Gubbala S."/>
            <person name="Hirani K."/>
            <person name="Jayaseelan J.C."/>
            <person name="Lara F."/>
            <person name="Munidasa M."/>
            <person name="Palculict T."/>
            <person name="Patil S."/>
            <person name="Pu L.-L."/>
            <person name="Saada N."/>
            <person name="Tang L."/>
            <person name="Weissenberger G."/>
            <person name="Zhu Y."/>
            <person name="Hemphill L."/>
            <person name="Shang Y."/>
            <person name="Youmans B."/>
            <person name="Ayvaz T."/>
            <person name="Ross M."/>
            <person name="Santibanez J."/>
            <person name="Aqrawi P."/>
            <person name="Gross S."/>
            <person name="Joshi V."/>
            <person name="Fowler G."/>
            <person name="Nazareth L."/>
            <person name="Reid J."/>
            <person name="Worley K."/>
            <person name="Petrosino J."/>
            <person name="Highlander S."/>
            <person name="Gibbs R."/>
        </authorList>
    </citation>
    <scope>NUCLEOTIDE SEQUENCE [LARGE SCALE GENOMIC DNA]</scope>
    <source>
        <strain evidence="2 3">ATCC 33393</strain>
    </source>
</reference>
<dbReference type="Gene3D" id="1.10.150.130">
    <property type="match status" value="1"/>
</dbReference>
<dbReference type="SUPFAM" id="SSF56349">
    <property type="entry name" value="DNA breaking-rejoining enzymes"/>
    <property type="match status" value="1"/>
</dbReference>
<protein>
    <submittedName>
        <fullName evidence="2">Surface layer protein</fullName>
    </submittedName>
</protein>
<name>E6L0J4_9PAST</name>
<dbReference type="InterPro" id="IPR011010">
    <property type="entry name" value="DNA_brk_join_enz"/>
</dbReference>
<dbReference type="EMBL" id="AEPS01000015">
    <property type="protein sequence ID" value="EFU66755.1"/>
    <property type="molecule type" value="Genomic_DNA"/>
</dbReference>
<dbReference type="GO" id="GO:0003677">
    <property type="term" value="F:DNA binding"/>
    <property type="evidence" value="ECO:0007669"/>
    <property type="project" value="UniProtKB-KW"/>
</dbReference>
<organism evidence="2 3">
    <name type="scientific">Aggregatibacter segnis ATCC 33393</name>
    <dbReference type="NCBI Taxonomy" id="888057"/>
    <lineage>
        <taxon>Bacteria</taxon>
        <taxon>Pseudomonadati</taxon>
        <taxon>Pseudomonadota</taxon>
        <taxon>Gammaproteobacteria</taxon>
        <taxon>Pasteurellales</taxon>
        <taxon>Pasteurellaceae</taxon>
        <taxon>Aggregatibacter</taxon>
    </lineage>
</organism>
<gene>
    <name evidence="2" type="primary">slpA</name>
    <name evidence="2" type="ORF">HMPREF9064_1898</name>
</gene>
<evidence type="ECO:0000313" key="3">
    <source>
        <dbReference type="Proteomes" id="UP000032871"/>
    </source>
</evidence>
<dbReference type="Proteomes" id="UP000032871">
    <property type="component" value="Unassembled WGS sequence"/>
</dbReference>
<dbReference type="HOGENOM" id="CLU_2091610_0_0_6"/>
<dbReference type="InterPro" id="IPR010998">
    <property type="entry name" value="Integrase_recombinase_N"/>
</dbReference>
<sequence length="116" mass="13349">MALIGINAFKPLEHVGKLETIRKILNNVNHVMCFALHRGLITSNNLAEIQREFDKLRVKGMNTIAPDELAEFLANFYQARDDGRFSLLSFYTVMLEDNFHISNPPHLLVKLLFYNS</sequence>
<dbReference type="AlphaFoldDB" id="E6L0J4"/>
<dbReference type="STRING" id="739.GCA_001059425_01500"/>
<proteinExistence type="predicted"/>
<keyword evidence="3" id="KW-1185">Reference proteome</keyword>
<keyword evidence="1" id="KW-0238">DNA-binding</keyword>
<comment type="caution">
    <text evidence="2">The sequence shown here is derived from an EMBL/GenBank/DDBJ whole genome shotgun (WGS) entry which is preliminary data.</text>
</comment>
<accession>E6L0J4</accession>
<evidence type="ECO:0000256" key="1">
    <source>
        <dbReference type="ARBA" id="ARBA00023125"/>
    </source>
</evidence>